<keyword evidence="6" id="KW-0255">Endonuclease</keyword>
<feature type="chain" id="PRO_5020733395" evidence="3">
    <location>
        <begin position="23"/>
        <end position="208"/>
    </location>
</feature>
<dbReference type="Gene3D" id="3.40.570.10">
    <property type="entry name" value="Extracellular Endonuclease, subunit A"/>
    <property type="match status" value="1"/>
</dbReference>
<dbReference type="PANTHER" id="PTHR13966:SF5">
    <property type="entry name" value="ENDONUCLEASE G, MITOCHONDRIAL"/>
    <property type="match status" value="1"/>
</dbReference>
<evidence type="ECO:0000256" key="3">
    <source>
        <dbReference type="SAM" id="SignalP"/>
    </source>
</evidence>
<evidence type="ECO:0000256" key="1">
    <source>
        <dbReference type="PIRSR" id="PIRSR640255-1"/>
    </source>
</evidence>
<dbReference type="SMART" id="SM00892">
    <property type="entry name" value="Endonuclease_NS"/>
    <property type="match status" value="1"/>
</dbReference>
<dbReference type="InterPro" id="IPR044929">
    <property type="entry name" value="DNA/RNA_non-sp_Endonuclease_sf"/>
</dbReference>
<dbReference type="PANTHER" id="PTHR13966">
    <property type="entry name" value="ENDONUCLEASE RELATED"/>
    <property type="match status" value="1"/>
</dbReference>
<dbReference type="InterPro" id="IPR001604">
    <property type="entry name" value="Endo_G_ENPP1-like_dom"/>
</dbReference>
<dbReference type="SMART" id="SM00477">
    <property type="entry name" value="NUC"/>
    <property type="match status" value="1"/>
</dbReference>
<dbReference type="SUPFAM" id="SSF54060">
    <property type="entry name" value="His-Me finger endonucleases"/>
    <property type="match status" value="1"/>
</dbReference>
<dbReference type="GO" id="GO:0004519">
    <property type="term" value="F:endonuclease activity"/>
    <property type="evidence" value="ECO:0007669"/>
    <property type="project" value="UniProtKB-KW"/>
</dbReference>
<gene>
    <name evidence="6" type="ORF">EZ437_14175</name>
</gene>
<keyword evidence="6" id="KW-0540">Nuclease</keyword>
<evidence type="ECO:0000256" key="2">
    <source>
        <dbReference type="PIRSR" id="PIRSR640255-2"/>
    </source>
</evidence>
<organism evidence="6 7">
    <name type="scientific">Pedobacter psychroterrae</name>
    <dbReference type="NCBI Taxonomy" id="2530453"/>
    <lineage>
        <taxon>Bacteria</taxon>
        <taxon>Pseudomonadati</taxon>
        <taxon>Bacteroidota</taxon>
        <taxon>Sphingobacteriia</taxon>
        <taxon>Sphingobacteriales</taxon>
        <taxon>Sphingobacteriaceae</taxon>
        <taxon>Pedobacter</taxon>
    </lineage>
</organism>
<dbReference type="Proteomes" id="UP000293347">
    <property type="component" value="Unassembled WGS sequence"/>
</dbReference>
<evidence type="ECO:0000259" key="4">
    <source>
        <dbReference type="SMART" id="SM00477"/>
    </source>
</evidence>
<protein>
    <submittedName>
        <fullName evidence="6">DNA/RNA non-specific endonuclease</fullName>
    </submittedName>
</protein>
<feature type="binding site" evidence="2">
    <location>
        <position position="119"/>
    </location>
    <ligand>
        <name>Mg(2+)</name>
        <dbReference type="ChEBI" id="CHEBI:18420"/>
        <note>catalytic</note>
    </ligand>
</feature>
<evidence type="ECO:0000313" key="7">
    <source>
        <dbReference type="Proteomes" id="UP000293347"/>
    </source>
</evidence>
<dbReference type="InterPro" id="IPR020821">
    <property type="entry name" value="ENPP1-3/EXOG-like_nuc-like"/>
</dbReference>
<dbReference type="RefSeq" id="WP_131596717.1">
    <property type="nucleotide sequence ID" value="NZ_SJSL01000003.1"/>
</dbReference>
<evidence type="ECO:0000259" key="5">
    <source>
        <dbReference type="SMART" id="SM00892"/>
    </source>
</evidence>
<feature type="signal peptide" evidence="3">
    <location>
        <begin position="1"/>
        <end position="22"/>
    </location>
</feature>
<reference evidence="6 7" key="1">
    <citation type="submission" date="2019-02" db="EMBL/GenBank/DDBJ databases">
        <title>Pedobacter sp. RP-1-14 sp. nov., isolated from Arctic soil.</title>
        <authorList>
            <person name="Dahal R.H."/>
        </authorList>
    </citation>
    <scope>NUCLEOTIDE SEQUENCE [LARGE SCALE GENOMIC DNA]</scope>
    <source>
        <strain evidence="6 7">RP-1-14</strain>
    </source>
</reference>
<dbReference type="AlphaFoldDB" id="A0A4R0NKH7"/>
<dbReference type="InterPro" id="IPR040255">
    <property type="entry name" value="Non-specific_endonuclease"/>
</dbReference>
<dbReference type="EMBL" id="SJSL01000003">
    <property type="protein sequence ID" value="TCD00368.1"/>
    <property type="molecule type" value="Genomic_DNA"/>
</dbReference>
<feature type="active site" description="Proton acceptor" evidence="1">
    <location>
        <position position="88"/>
    </location>
</feature>
<name>A0A4R0NKH7_9SPHI</name>
<keyword evidence="7" id="KW-1185">Reference proteome</keyword>
<dbReference type="GO" id="GO:0046872">
    <property type="term" value="F:metal ion binding"/>
    <property type="evidence" value="ECO:0007669"/>
    <property type="project" value="UniProtKB-KW"/>
</dbReference>
<dbReference type="OrthoDB" id="9770276at2"/>
<feature type="domain" description="ENPP1-3/EXOG-like endonuclease/phosphodiesterase" evidence="4">
    <location>
        <begin position="31"/>
        <end position="205"/>
    </location>
</feature>
<keyword evidence="6" id="KW-0378">Hydrolase</keyword>
<feature type="domain" description="DNA/RNA non-specific endonuclease/pyrophosphatase/phosphodiesterase" evidence="5">
    <location>
        <begin position="30"/>
        <end position="201"/>
    </location>
</feature>
<dbReference type="InterPro" id="IPR044925">
    <property type="entry name" value="His-Me_finger_sf"/>
</dbReference>
<keyword evidence="3" id="KW-0732">Signal</keyword>
<dbReference type="GO" id="GO:0003676">
    <property type="term" value="F:nucleic acid binding"/>
    <property type="evidence" value="ECO:0007669"/>
    <property type="project" value="InterPro"/>
</dbReference>
<evidence type="ECO:0000313" key="6">
    <source>
        <dbReference type="EMBL" id="TCD00368.1"/>
    </source>
</evidence>
<comment type="caution">
    <text evidence="6">The sequence shown here is derived from an EMBL/GenBank/DDBJ whole genome shotgun (WGS) entry which is preliminary data.</text>
</comment>
<proteinExistence type="predicted"/>
<sequence length="208" mass="23659">MKPHKFLIYFLILMFSFCAAVAQKVDKIIKMSAYKSYYSYEVKNPLYVTYTLSKGGGDCDRKGFSFRKCDEDTAGDADYAGTGYDKGHLANAEDFAYDCTLDKETFCYYNCVPQTVKLNRGIWKQWETEVRKLSQSKPVFVIAGAIYSDKLLKPGHKVIKPDYCYKIVVDPPTHAIIYCLLFPNDDSGEVQQLSLTELKGKLPYPLVP</sequence>
<dbReference type="GO" id="GO:0016787">
    <property type="term" value="F:hydrolase activity"/>
    <property type="evidence" value="ECO:0007669"/>
    <property type="project" value="InterPro"/>
</dbReference>
<dbReference type="Pfam" id="PF01223">
    <property type="entry name" value="Endonuclease_NS"/>
    <property type="match status" value="1"/>
</dbReference>
<accession>A0A4R0NKH7</accession>
<keyword evidence="2" id="KW-0479">Metal-binding</keyword>